<evidence type="ECO:0000313" key="1">
    <source>
        <dbReference type="EMBL" id="HGZ60687.1"/>
    </source>
</evidence>
<dbReference type="PANTHER" id="PTHR42282:SF1">
    <property type="entry name" value="PANTOATE KINASE"/>
    <property type="match status" value="1"/>
</dbReference>
<dbReference type="AlphaFoldDB" id="A0A7J3SMD3"/>
<organism evidence="1">
    <name type="scientific">Fervidicoccus fontis</name>
    <dbReference type="NCBI Taxonomy" id="683846"/>
    <lineage>
        <taxon>Archaea</taxon>
        <taxon>Thermoproteota</taxon>
        <taxon>Thermoprotei</taxon>
        <taxon>Fervidicoccales</taxon>
        <taxon>Fervidicoccaceae</taxon>
        <taxon>Fervidicoccus</taxon>
    </lineage>
</organism>
<name>A0A7J3SMD3_9CREN</name>
<dbReference type="InterPro" id="IPR012043">
    <property type="entry name" value="PoK"/>
</dbReference>
<proteinExistence type="predicted"/>
<comment type="caution">
    <text evidence="1">The sequence shown here is derived from an EMBL/GenBank/DDBJ whole genome shotgun (WGS) entry which is preliminary data.</text>
</comment>
<reference evidence="1" key="1">
    <citation type="journal article" date="2020" name="mSystems">
        <title>Genome- and Community-Level Interaction Insights into Carbon Utilization and Element Cycling Functions of Hydrothermarchaeota in Hydrothermal Sediment.</title>
        <authorList>
            <person name="Zhou Z."/>
            <person name="Liu Y."/>
            <person name="Xu W."/>
            <person name="Pan J."/>
            <person name="Luo Z.H."/>
            <person name="Li M."/>
        </authorList>
    </citation>
    <scope>NUCLEOTIDE SEQUENCE [LARGE SCALE GENOMIC DNA]</scope>
    <source>
        <strain evidence="1">SpSt-885</strain>
    </source>
</reference>
<sequence length="286" mass="31643">MFPQKICIELPHHISAFWLPVNSRNPLKKGSIGAGFLVTPRSVACYPAEKFPFKIKPRQLNIIDRILNVDRIPFKYKDPLPPAVGYSVSATLSLSYSFVSYIHLGKSFTLGEVCRLSHIAEVKSNTGLGDISAICGGKGVVIRLFPGAPGFSVVDSLVTDVKKFAIVTSVLRRMKTKDMLRAYKGSLEIEGTKAFYDFLEDSSVEHLVQIAKEFSKRVGMMSEEIDDRLSGLLKGTGALGYFVKKGIIVVLTPVEEKKEIYAKLKSHFGNARIHSIDDSGLRIIYS</sequence>
<gene>
    <name evidence="1" type="ORF">ENW83_05760</name>
</gene>
<dbReference type="EMBL" id="DTLS01000168">
    <property type="protein sequence ID" value="HGZ60687.1"/>
    <property type="molecule type" value="Genomic_DNA"/>
</dbReference>
<accession>A0A7J3SMD3</accession>
<protein>
    <recommendedName>
        <fullName evidence="2">Pantoate kinase</fullName>
    </recommendedName>
</protein>
<dbReference type="PANTHER" id="PTHR42282">
    <property type="entry name" value="PANTOATE KINASE-RELATED"/>
    <property type="match status" value="1"/>
</dbReference>
<evidence type="ECO:0008006" key="2">
    <source>
        <dbReference type="Google" id="ProtNLM"/>
    </source>
</evidence>